<sequence length="119" mass="13566">MDDRVTVSALKERVSRFVLERDWGRYHQPKNLAMSVAIEAAELMELFQWDPHENPVRPQNEAERRERVREEMSDVLAYLLSLAAVMEIDVSEAFEAKMASNEERYPASGPGGETGAAER</sequence>
<dbReference type="InterPro" id="IPR025984">
    <property type="entry name" value="DCTPP"/>
</dbReference>
<dbReference type="OrthoDB" id="9791898at2"/>
<keyword evidence="3" id="KW-1185">Reference proteome</keyword>
<dbReference type="SUPFAM" id="SSF101386">
    <property type="entry name" value="all-alpha NTP pyrophosphatases"/>
    <property type="match status" value="1"/>
</dbReference>
<reference evidence="2 3" key="1">
    <citation type="submission" date="2019-02" db="EMBL/GenBank/DDBJ databases">
        <title>Deep-cultivation of Planctomycetes and their phenomic and genomic characterization uncovers novel biology.</title>
        <authorList>
            <person name="Wiegand S."/>
            <person name="Jogler M."/>
            <person name="Boedeker C."/>
            <person name="Pinto D."/>
            <person name="Vollmers J."/>
            <person name="Rivas-Marin E."/>
            <person name="Kohn T."/>
            <person name="Peeters S.H."/>
            <person name="Heuer A."/>
            <person name="Rast P."/>
            <person name="Oberbeckmann S."/>
            <person name="Bunk B."/>
            <person name="Jeske O."/>
            <person name="Meyerdierks A."/>
            <person name="Storesund J.E."/>
            <person name="Kallscheuer N."/>
            <person name="Luecker S."/>
            <person name="Lage O.M."/>
            <person name="Pohl T."/>
            <person name="Merkel B.J."/>
            <person name="Hornburger P."/>
            <person name="Mueller R.-W."/>
            <person name="Bruemmer F."/>
            <person name="Labrenz M."/>
            <person name="Spormann A.M."/>
            <person name="Op den Camp H."/>
            <person name="Overmann J."/>
            <person name="Amann R."/>
            <person name="Jetten M.S.M."/>
            <person name="Mascher T."/>
            <person name="Medema M.H."/>
            <person name="Devos D.P."/>
            <person name="Kaster A.-K."/>
            <person name="Ovreas L."/>
            <person name="Rohde M."/>
            <person name="Galperin M.Y."/>
            <person name="Jogler C."/>
        </authorList>
    </citation>
    <scope>NUCLEOTIDE SEQUENCE [LARGE SCALE GENOMIC DNA]</scope>
    <source>
        <strain evidence="2 3">Pan265</strain>
    </source>
</reference>
<feature type="region of interest" description="Disordered" evidence="1">
    <location>
        <begin position="99"/>
        <end position="119"/>
    </location>
</feature>
<evidence type="ECO:0000313" key="3">
    <source>
        <dbReference type="Proteomes" id="UP000320386"/>
    </source>
</evidence>
<accession>A0A518BTE5</accession>
<dbReference type="InterPro" id="IPR052555">
    <property type="entry name" value="dCTP_Pyrophosphatase"/>
</dbReference>
<dbReference type="GO" id="GO:0047429">
    <property type="term" value="F:nucleoside triphosphate diphosphatase activity"/>
    <property type="evidence" value="ECO:0007669"/>
    <property type="project" value="InterPro"/>
</dbReference>
<dbReference type="EMBL" id="CP036280">
    <property type="protein sequence ID" value="QDU70243.1"/>
    <property type="molecule type" value="Genomic_DNA"/>
</dbReference>
<dbReference type="PANTHER" id="PTHR46523:SF1">
    <property type="entry name" value="DCTP PYROPHOSPHATASE 1"/>
    <property type="match status" value="1"/>
</dbReference>
<dbReference type="PIRSF" id="PIRSF029826">
    <property type="entry name" value="UCP029826_pph"/>
    <property type="match status" value="1"/>
</dbReference>
<dbReference type="KEGG" id="mcad:Pan265_00650"/>
<dbReference type="Proteomes" id="UP000320386">
    <property type="component" value="Chromosome"/>
</dbReference>
<protein>
    <submittedName>
        <fullName evidence="2">MazG nucleotide pyrophosphohydrolase domain protein</fullName>
    </submittedName>
</protein>
<organism evidence="2 3">
    <name type="scientific">Mucisphaera calidilacus</name>
    <dbReference type="NCBI Taxonomy" id="2527982"/>
    <lineage>
        <taxon>Bacteria</taxon>
        <taxon>Pseudomonadati</taxon>
        <taxon>Planctomycetota</taxon>
        <taxon>Phycisphaerae</taxon>
        <taxon>Phycisphaerales</taxon>
        <taxon>Phycisphaeraceae</taxon>
        <taxon>Mucisphaera</taxon>
    </lineage>
</organism>
<feature type="compositionally biased region" description="Gly residues" evidence="1">
    <location>
        <begin position="109"/>
        <end position="119"/>
    </location>
</feature>
<gene>
    <name evidence="2" type="ORF">Pan265_00650</name>
</gene>
<evidence type="ECO:0000256" key="1">
    <source>
        <dbReference type="SAM" id="MobiDB-lite"/>
    </source>
</evidence>
<dbReference type="PANTHER" id="PTHR46523">
    <property type="entry name" value="DCTP PYROPHOSPHATASE 1"/>
    <property type="match status" value="1"/>
</dbReference>
<name>A0A518BTE5_9BACT</name>
<proteinExistence type="predicted"/>
<dbReference type="GO" id="GO:0009143">
    <property type="term" value="P:nucleoside triphosphate catabolic process"/>
    <property type="evidence" value="ECO:0007669"/>
    <property type="project" value="InterPro"/>
</dbReference>
<keyword evidence="2" id="KW-0378">Hydrolase</keyword>
<evidence type="ECO:0000313" key="2">
    <source>
        <dbReference type="EMBL" id="QDU70243.1"/>
    </source>
</evidence>
<dbReference type="Gene3D" id="1.10.287.1080">
    <property type="entry name" value="MazG-like"/>
    <property type="match status" value="1"/>
</dbReference>
<dbReference type="Pfam" id="PF12643">
    <property type="entry name" value="MazG-like"/>
    <property type="match status" value="1"/>
</dbReference>
<dbReference type="RefSeq" id="WP_145444266.1">
    <property type="nucleotide sequence ID" value="NZ_CP036280.1"/>
</dbReference>
<dbReference type="CDD" id="cd11537">
    <property type="entry name" value="NTP-PPase_RS21-C6_like"/>
    <property type="match status" value="1"/>
</dbReference>
<dbReference type="AlphaFoldDB" id="A0A518BTE5"/>